<dbReference type="GO" id="GO:0008745">
    <property type="term" value="F:N-acetylmuramoyl-L-alanine amidase activity"/>
    <property type="evidence" value="ECO:0007669"/>
    <property type="project" value="InterPro"/>
</dbReference>
<proteinExistence type="predicted"/>
<dbReference type="KEGG" id="css:Cst_c05410"/>
<dbReference type="CDD" id="cd02696">
    <property type="entry name" value="MurNAc-LAA"/>
    <property type="match status" value="1"/>
</dbReference>
<dbReference type="Gene3D" id="3.40.630.40">
    <property type="entry name" value="Zn-dependent exopeptidases"/>
    <property type="match status" value="1"/>
</dbReference>
<dbReference type="PANTHER" id="PTHR30404">
    <property type="entry name" value="N-ACETYLMURAMOYL-L-ALANINE AMIDASE"/>
    <property type="match status" value="1"/>
</dbReference>
<dbReference type="InterPro" id="IPR002508">
    <property type="entry name" value="MurNAc-LAA_cat"/>
</dbReference>
<reference evidence="4 5" key="1">
    <citation type="journal article" date="2013" name="Genome Announc.">
        <title>Complete genome sequence of Clostridium stercorarium subsp. stercorarium strain DSM 8532, a thermophilic degrader of plant cell wall fibers.</title>
        <authorList>
            <person name="Poehlein A."/>
            <person name="Zverlov V.V."/>
            <person name="Daniel R."/>
            <person name="Schwarz W.H."/>
            <person name="Liebl W."/>
        </authorList>
    </citation>
    <scope>NUCLEOTIDE SEQUENCE [LARGE SCALE GENOMIC DNA]</scope>
    <source>
        <strain evidence="5">ATCC 35414 / DSM 8532 / NCIMB 11754</strain>
    </source>
</reference>
<dbReference type="Proteomes" id="UP000011220">
    <property type="component" value="Chromosome"/>
</dbReference>
<dbReference type="AlphaFoldDB" id="L7VPQ4"/>
<organism evidence="4 5">
    <name type="scientific">Thermoclostridium stercorarium (strain ATCC 35414 / DSM 8532 / NCIMB 11754)</name>
    <name type="common">Clostridium stercorarium</name>
    <dbReference type="NCBI Taxonomy" id="1121335"/>
    <lineage>
        <taxon>Bacteria</taxon>
        <taxon>Bacillati</taxon>
        <taxon>Bacillota</taxon>
        <taxon>Clostridia</taxon>
        <taxon>Eubacteriales</taxon>
        <taxon>Oscillospiraceae</taxon>
        <taxon>Thermoclostridium</taxon>
    </lineage>
</organism>
<dbReference type="SMART" id="SM00646">
    <property type="entry name" value="Ami_3"/>
    <property type="match status" value="1"/>
</dbReference>
<evidence type="ECO:0000313" key="4">
    <source>
        <dbReference type="EMBL" id="AGC67563.1"/>
    </source>
</evidence>
<dbReference type="eggNOG" id="COG0860">
    <property type="taxonomic scope" value="Bacteria"/>
</dbReference>
<dbReference type="SUPFAM" id="SSF53187">
    <property type="entry name" value="Zn-dependent exopeptidases"/>
    <property type="match status" value="1"/>
</dbReference>
<protein>
    <submittedName>
        <fullName evidence="4">Cell wall hydrolase/autolysin</fullName>
    </submittedName>
</protein>
<gene>
    <name evidence="4" type="ordered locus">Cst_c05410</name>
</gene>
<name>L7VPQ4_THES1</name>
<dbReference type="GO" id="GO:0030288">
    <property type="term" value="C:outer membrane-bounded periplasmic space"/>
    <property type="evidence" value="ECO:0007669"/>
    <property type="project" value="TreeGrafter"/>
</dbReference>
<dbReference type="PANTHER" id="PTHR30404:SF0">
    <property type="entry name" value="N-ACETYLMURAMOYL-L-ALANINE AMIDASE AMIC"/>
    <property type="match status" value="1"/>
</dbReference>
<dbReference type="GO" id="GO:0009253">
    <property type="term" value="P:peptidoglycan catabolic process"/>
    <property type="evidence" value="ECO:0007669"/>
    <property type="project" value="InterPro"/>
</dbReference>
<feature type="domain" description="MurNAc-LAA" evidence="3">
    <location>
        <begin position="171"/>
        <end position="289"/>
    </location>
</feature>
<accession>L7VPQ4</accession>
<feature type="region of interest" description="Disordered" evidence="2">
    <location>
        <begin position="68"/>
        <end position="93"/>
    </location>
</feature>
<sequence length="310" mass="35090">MNMDLKYRKNRKWYVEVYPKRRRLRLKNPSRFFAVLLLSFLILIAVYVILGGGFRTVRAVMSAIAPTPSPTTTLAPTPTPTPTPVPVPSPTPLPPGKELRDVIVCIDPGHGGRDPGTTSPYDDTLYEKDIVLDMGLRLRDKLENAGVKVIMTREEDKELSSYWKEDVWARPRIANEAGATFFVSIHVNAFDTKDKNFYIYNGTEIYHYGKTHGEFTSEQFARIMAEEVDAVTDTQFNGIAVADLGVLRLSEMPALLIETAYITNREDSERLKSDEFRENMAQGIFNGTIRILETMGAFKEDGIYKILVDR</sequence>
<dbReference type="InterPro" id="IPR050695">
    <property type="entry name" value="N-acetylmuramoyl_amidase_3"/>
</dbReference>
<dbReference type="EMBL" id="CP004044">
    <property type="protein sequence ID" value="AGC67563.1"/>
    <property type="molecule type" value="Genomic_DNA"/>
</dbReference>
<evidence type="ECO:0000256" key="1">
    <source>
        <dbReference type="ARBA" id="ARBA00022801"/>
    </source>
</evidence>
<dbReference type="PATRIC" id="fig|1121335.3.peg.525"/>
<evidence type="ECO:0000256" key="2">
    <source>
        <dbReference type="SAM" id="MobiDB-lite"/>
    </source>
</evidence>
<evidence type="ECO:0000259" key="3">
    <source>
        <dbReference type="SMART" id="SM00646"/>
    </source>
</evidence>
<keyword evidence="5" id="KW-1185">Reference proteome</keyword>
<dbReference type="KEGG" id="csd:Clst_0515"/>
<keyword evidence="1 4" id="KW-0378">Hydrolase</keyword>
<dbReference type="STRING" id="1121335.Cst_c05410"/>
<dbReference type="Pfam" id="PF01520">
    <property type="entry name" value="Amidase_3"/>
    <property type="match status" value="1"/>
</dbReference>
<evidence type="ECO:0000313" key="5">
    <source>
        <dbReference type="Proteomes" id="UP000011220"/>
    </source>
</evidence>
<feature type="compositionally biased region" description="Pro residues" evidence="2">
    <location>
        <begin position="77"/>
        <end position="93"/>
    </location>
</feature>